<comment type="similarity">
    <text evidence="5">Belongs to the Maf family. YceF subfamily.</text>
</comment>
<dbReference type="InterPro" id="IPR029001">
    <property type="entry name" value="ITPase-like_fam"/>
</dbReference>
<accession>A0ABW3U6U0</accession>
<dbReference type="GO" id="GO:0016787">
    <property type="term" value="F:hydrolase activity"/>
    <property type="evidence" value="ECO:0007669"/>
    <property type="project" value="UniProtKB-KW"/>
</dbReference>
<evidence type="ECO:0000256" key="1">
    <source>
        <dbReference type="ARBA" id="ARBA00004496"/>
    </source>
</evidence>
<comment type="subcellular location">
    <subcellularLocation>
        <location evidence="1 5">Cytoplasm</location>
    </subcellularLocation>
</comment>
<dbReference type="EC" id="3.6.1.-" evidence="5"/>
<evidence type="ECO:0000313" key="6">
    <source>
        <dbReference type="EMBL" id="MFD1216583.1"/>
    </source>
</evidence>
<feature type="site" description="Important for substrate specificity" evidence="5">
    <location>
        <position position="105"/>
    </location>
</feature>
<dbReference type="CDD" id="cd00555">
    <property type="entry name" value="Maf"/>
    <property type="match status" value="1"/>
</dbReference>
<dbReference type="InterPro" id="IPR003697">
    <property type="entry name" value="Maf-like"/>
</dbReference>
<comment type="caution">
    <text evidence="6">The sequence shown here is derived from an EMBL/GenBank/DDBJ whole genome shotgun (WGS) entry which is preliminary data.</text>
</comment>
<sequence>MSKQFIGRIISHLKAGFWTRLQPAAQKAISTGAHTMRRIILASSSPYRRQLLERLRLPFESASPHINEERLAGEAPEQLAARLAAEKAQALQPSHDDALIIGSDQVAECDGRILGKPGTTENAYKQLRLCAGKQVNFHTGVSLLDTRRGTHQTTCEIFSVHFRNLTDAEIERYVALDNPLDCAGSFKAEGLGIALFEKMEGSDPSSLIGLPLIQLISMLRKAGVSPLTR</sequence>
<dbReference type="PANTHER" id="PTHR43213:SF10">
    <property type="entry name" value="7-METHYL-GTP PYROPHOSPHATASE"/>
    <property type="match status" value="1"/>
</dbReference>
<dbReference type="Proteomes" id="UP001597264">
    <property type="component" value="Unassembled WGS sequence"/>
</dbReference>
<gene>
    <name evidence="6" type="ORF">ACFQ2X_08245</name>
</gene>
<dbReference type="EMBL" id="JBHTLR010000007">
    <property type="protein sequence ID" value="MFD1216583.1"/>
    <property type="molecule type" value="Genomic_DNA"/>
</dbReference>
<evidence type="ECO:0000256" key="2">
    <source>
        <dbReference type="ARBA" id="ARBA00022490"/>
    </source>
</evidence>
<dbReference type="Pfam" id="PF02545">
    <property type="entry name" value="Maf"/>
    <property type="match status" value="1"/>
</dbReference>
<dbReference type="HAMAP" id="MF_00528">
    <property type="entry name" value="Maf"/>
    <property type="match status" value="1"/>
</dbReference>
<feature type="site" description="Important for substrate specificity" evidence="5">
    <location>
        <position position="47"/>
    </location>
</feature>
<keyword evidence="7" id="KW-1185">Reference proteome</keyword>
<evidence type="ECO:0000256" key="3">
    <source>
        <dbReference type="ARBA" id="ARBA00022801"/>
    </source>
</evidence>
<comment type="function">
    <text evidence="5">Nucleoside triphosphate pyrophosphatase that hydrolyzes 7-methyl-GTP (m(7)GTP). May have a dual role in cell division arrest and in preventing the incorporation of modified nucleotides into cellular nucleic acids.</text>
</comment>
<proteinExistence type="inferred from homology"/>
<dbReference type="RefSeq" id="WP_329957936.1">
    <property type="nucleotide sequence ID" value="NZ_CP087715.1"/>
</dbReference>
<dbReference type="SUPFAM" id="SSF52972">
    <property type="entry name" value="ITPase-like"/>
    <property type="match status" value="1"/>
</dbReference>
<comment type="catalytic activity">
    <reaction evidence="5">
        <text>N(7)-methyl-GTP + H2O = N(7)-methyl-GMP + diphosphate + H(+)</text>
        <dbReference type="Rhea" id="RHEA:58744"/>
        <dbReference type="ChEBI" id="CHEBI:15377"/>
        <dbReference type="ChEBI" id="CHEBI:15378"/>
        <dbReference type="ChEBI" id="CHEBI:33019"/>
        <dbReference type="ChEBI" id="CHEBI:58285"/>
        <dbReference type="ChEBI" id="CHEBI:87133"/>
    </reaction>
</comment>
<protein>
    <recommendedName>
        <fullName evidence="5">7-methyl-GTP pyrophosphatase</fullName>
        <shortName evidence="5">m(7)GTP pyrophosphatase</shortName>
        <ecNumber evidence="5">3.6.1.-</ecNumber>
    </recommendedName>
</protein>
<keyword evidence="2 5" id="KW-0963">Cytoplasm</keyword>
<evidence type="ECO:0000256" key="4">
    <source>
        <dbReference type="ARBA" id="ARBA00023080"/>
    </source>
</evidence>
<dbReference type="PANTHER" id="PTHR43213">
    <property type="entry name" value="BIFUNCTIONAL DTTP/UTP PYROPHOSPHATASE/METHYLTRANSFERASE PROTEIN-RELATED"/>
    <property type="match status" value="1"/>
</dbReference>
<organism evidence="6 7">
    <name type="scientific">Microbulbifer celer</name>
    <dbReference type="NCBI Taxonomy" id="435905"/>
    <lineage>
        <taxon>Bacteria</taxon>
        <taxon>Pseudomonadati</taxon>
        <taxon>Pseudomonadota</taxon>
        <taxon>Gammaproteobacteria</taxon>
        <taxon>Cellvibrionales</taxon>
        <taxon>Microbulbiferaceae</taxon>
        <taxon>Microbulbifer</taxon>
    </lineage>
</organism>
<reference evidence="7" key="1">
    <citation type="journal article" date="2019" name="Int. J. Syst. Evol. Microbiol.">
        <title>The Global Catalogue of Microorganisms (GCM) 10K type strain sequencing project: providing services to taxonomists for standard genome sequencing and annotation.</title>
        <authorList>
            <consortium name="The Broad Institute Genomics Platform"/>
            <consortium name="The Broad Institute Genome Sequencing Center for Infectious Disease"/>
            <person name="Wu L."/>
            <person name="Ma J."/>
        </authorList>
    </citation>
    <scope>NUCLEOTIDE SEQUENCE [LARGE SCALE GENOMIC DNA]</scope>
    <source>
        <strain evidence="7">CCUG 54356</strain>
    </source>
</reference>
<comment type="cofactor">
    <cofactor evidence="5">
        <name>a divalent metal cation</name>
        <dbReference type="ChEBI" id="CHEBI:60240"/>
    </cofactor>
</comment>
<dbReference type="NCBIfam" id="TIGR00172">
    <property type="entry name" value="maf"/>
    <property type="match status" value="1"/>
</dbReference>
<keyword evidence="4 5" id="KW-0546">Nucleotide metabolism</keyword>
<evidence type="ECO:0000313" key="7">
    <source>
        <dbReference type="Proteomes" id="UP001597264"/>
    </source>
</evidence>
<evidence type="ECO:0000256" key="5">
    <source>
        <dbReference type="HAMAP-Rule" id="MF_00528"/>
    </source>
</evidence>
<feature type="active site" description="Proton acceptor" evidence="5">
    <location>
        <position position="104"/>
    </location>
</feature>
<comment type="caution">
    <text evidence="5">Lacks conserved residue(s) required for the propagation of feature annotation.</text>
</comment>
<name>A0ABW3U6U0_9GAMM</name>
<keyword evidence="3 5" id="KW-0378">Hydrolase</keyword>
<dbReference type="PIRSF" id="PIRSF006305">
    <property type="entry name" value="Maf"/>
    <property type="match status" value="1"/>
</dbReference>
<feature type="site" description="Important for substrate specificity" evidence="5">
    <location>
        <position position="189"/>
    </location>
</feature>
<dbReference type="Gene3D" id="3.90.950.10">
    <property type="match status" value="1"/>
</dbReference>